<dbReference type="Pfam" id="PF00078">
    <property type="entry name" value="RVT_1"/>
    <property type="match status" value="1"/>
</dbReference>
<dbReference type="InterPro" id="IPR043128">
    <property type="entry name" value="Rev_trsase/Diguanyl_cyclase"/>
</dbReference>
<keyword evidence="2" id="KW-0863">Zinc-finger</keyword>
<dbReference type="InterPro" id="IPR041577">
    <property type="entry name" value="RT_RNaseH_2"/>
</dbReference>
<dbReference type="InterPro" id="IPR001878">
    <property type="entry name" value="Znf_CCHC"/>
</dbReference>
<feature type="region of interest" description="Disordered" evidence="3">
    <location>
        <begin position="435"/>
        <end position="484"/>
    </location>
</feature>
<evidence type="ECO:0000313" key="6">
    <source>
        <dbReference type="EMBL" id="GEU85667.1"/>
    </source>
</evidence>
<dbReference type="CDD" id="cd01647">
    <property type="entry name" value="RT_LTR"/>
    <property type="match status" value="1"/>
</dbReference>
<name>A0A6L2NJ88_TANCI</name>
<dbReference type="CDD" id="cd09272">
    <property type="entry name" value="RNase_HI_RT_Ty1"/>
    <property type="match status" value="1"/>
</dbReference>
<feature type="compositionally biased region" description="Acidic residues" evidence="3">
    <location>
        <begin position="54"/>
        <end position="72"/>
    </location>
</feature>
<dbReference type="PROSITE" id="PS50994">
    <property type="entry name" value="INTEGRASE"/>
    <property type="match status" value="1"/>
</dbReference>
<dbReference type="Pfam" id="PF00098">
    <property type="entry name" value="zf-CCHC"/>
    <property type="match status" value="1"/>
</dbReference>
<gene>
    <name evidence="6" type="ORF">Tci_057645</name>
</gene>
<keyword evidence="2" id="KW-0479">Metal-binding</keyword>
<dbReference type="Pfam" id="PF22936">
    <property type="entry name" value="Pol_BBD"/>
    <property type="match status" value="1"/>
</dbReference>
<keyword evidence="1" id="KW-0378">Hydrolase</keyword>
<dbReference type="GO" id="GO:0003676">
    <property type="term" value="F:nucleic acid binding"/>
    <property type="evidence" value="ECO:0007669"/>
    <property type="project" value="InterPro"/>
</dbReference>
<keyword evidence="1" id="KW-0064">Aspartyl protease</keyword>
<dbReference type="InterPro" id="IPR005162">
    <property type="entry name" value="Retrotrans_gag_dom"/>
</dbReference>
<evidence type="ECO:0000256" key="1">
    <source>
        <dbReference type="ARBA" id="ARBA00022750"/>
    </source>
</evidence>
<dbReference type="PROSITE" id="PS50158">
    <property type="entry name" value="ZF_CCHC"/>
    <property type="match status" value="1"/>
</dbReference>
<sequence>MSDLGMLPSIWRFIGYQISRVDGPPVMPEEPYAYVPLPVAASPTTESPGHIDESDPEDDPEEDPEDDHEEDPTNYPADKGEEGDDDDESFDNEKDESSDDDEDEDIDIEGDGDEDEYLAPADSTAVALPTIDHAPYAEETELFETDELRWKAEREEIPETDLPLWKRLCTAHTGTYELGESFVVATARHKEPVRDDLYRFVDTVERGEGSTLAVIETQSMDASDADRSEVIALHTQVAAQRTEIIDLRASDRRFQTTTQLTVALGRIQILEAARVLAQPEGIARALAACDADRKTNDDDSHNSRTGVVELTQWFEKIETMFRISNCSVENQIKFSTCTLLGSALTWWNSYVTTVGPDAAYAMTWVDMKKKITDKYCPRGEMKKLERELWNLKEADKIERYVGGLPDVIHESVVASRHKTMQEAIEMENELIEKRNNSWAERQAENKRKVDDTFRSNQSQHQQQNKRQNTDMAYTAGSGDKKSYGGSKPLCPKCNYHHDGPCAPKCYKCNKVGHIARDCRGTTNVNTANNQRGNGTGKKPTCYECGSQGHLGRIVQSLGIRTVVMPFGLTNAPAVFMDLMNRVCKPYFDKFVIVFIDDILIYSKEEKEHKEHLKEILELLKKEELYAKFIEGFSKIAKTMTKLTQKEVKFDWGEKQEAYFQLLKQKLCSTPILALLEGSKDFVVYYDASQKGLGATEARKPKNIKNEDVGGMLVENSKDPEKLKTKKSEPRTDGTLCLNGRSWLPCYGDLRTANIATYVSKCLTCAKVKVEHQRPSGLLAQPKIPEWKWDNITIDFVTKLPMSSQGYNTIWVIVDRLTKSVIFVPMKETDPMEKRARMYLKEIVVRHGIPASIICDRDPRFASNFWRSLQKALGTSLDMSTAYYPETDGQSERTIETLEDMLCACAIDFEKGWVNHLSLVEFSYNNTYHVSIKAAPFEVLYGRKCRSPICWTEVREAQLHGPELIQEITEKIIQIKQRMQATRVVRFGKRGKLNPRYVGPFKKCHADEPLAVPLDGLHVDDKLHFVEEPVEIVDREVKWLKQSCILLVKVAFGHCRDALSIVIYIFDYHSLEVINKARAILSDADNRPPMLEKDMYDLWKSRMELYMLNKHGRMILEFVENDLLLWPTVEENGVTRLKKYSKLSTTEAIQADCDVKATNIILQGLSPEVYTLVNTKFLNTLPPEWSKFVTDVKLVRDLHTTNVDQLHAYLAQHAYHANEYASQAPSSTFLSITYLVNDFQSSVNHNAYNPSSSMSHVEYAPVVHQQSEFSQPDTGLVVLVFQKGDDPIDVINHMISFLTAVVTSCYPPTNNQLRTLSNPHQQATIRSGRNSSSPALHDDLILSVIEQLKTQVINCTKINQDNKNVNEILTAELERYQDQETLMLEDESRSKMLQKQKDPIMSEKKTELSAEQAFWSQYSMNSEEPNLSSSTTIVEVPKELPKVSMVVQIVLWYLGSGCSKHMTGDRSQLINFVQKFLGTVKFKNDHVAKIMAYGDYKIGNVTISRVYFVEGLGHNLFSVGQFCDLDLEVAFRQHTCFIRNLDGVDLLTGSRGNKIYTLSLQDMMAFSPICLLSKASKTKSWLWHRRLSHLNFGAINYLARQGLVRGLPKLKFGKDHICSACAMGKSKKKSHKPKSEDTNQEKLYLLDMDLYGPMHVESVNGKKTEFVNQTLREYYEEVGISHETSVACSLQQNCDVERQAVATACYTQNRSIIRLRHEKTPYELLHNKLPDLSFLHVFGALCYPTNDSEKPKADFDELTKMASEQSSSGPALNKMTPATICSGLVQKSSSSTPYVPPSRNDWDLLFQPMFDELLNPPPSFDHQDPEVIALIVDVIPPIQADLNGSPSSTTVDQDAPSPRNDLLFGVPIPKVTSTQSSSMVSPHTIVQPDHQIPQLTSKWTKDHLLDNIIGLQISQSPRGIFINQSKYSLESLKKYGFESCDPVDTPMVEKSKLDEDKEGKAVDPSHYHGIIGTLLYLTANRPDLQFAICMCARYQARPTEKHIHVVKRIFRYLHGTVHQGLWYLKDSSVVLTAFADADHAGCQDTHRSTSGSVQFLGERLISWSSKRQKSAAISSTEAEYIALSGCFAQILWMRSQLSDYGLGFNKIPMYCDNKSAISLSCNNV</sequence>
<dbReference type="InterPro" id="IPR043502">
    <property type="entry name" value="DNA/RNA_pol_sf"/>
</dbReference>
<feature type="compositionally biased region" description="Acidic residues" evidence="3">
    <location>
        <begin position="81"/>
        <end position="117"/>
    </location>
</feature>
<dbReference type="GO" id="GO:0015074">
    <property type="term" value="P:DNA integration"/>
    <property type="evidence" value="ECO:0007669"/>
    <property type="project" value="InterPro"/>
</dbReference>
<evidence type="ECO:0008006" key="7">
    <source>
        <dbReference type="Google" id="ProtNLM"/>
    </source>
</evidence>
<feature type="compositionally biased region" description="Low complexity" evidence="3">
    <location>
        <begin position="454"/>
        <end position="466"/>
    </location>
</feature>
<dbReference type="InterPro" id="IPR000477">
    <property type="entry name" value="RT_dom"/>
</dbReference>
<comment type="caution">
    <text evidence="6">The sequence shown here is derived from an EMBL/GenBank/DDBJ whole genome shotgun (WGS) entry which is preliminary data.</text>
</comment>
<evidence type="ECO:0000259" key="4">
    <source>
        <dbReference type="PROSITE" id="PS50158"/>
    </source>
</evidence>
<reference evidence="6" key="1">
    <citation type="journal article" date="2019" name="Sci. Rep.">
        <title>Draft genome of Tanacetum cinerariifolium, the natural source of mosquito coil.</title>
        <authorList>
            <person name="Yamashiro T."/>
            <person name="Shiraishi A."/>
            <person name="Satake H."/>
            <person name="Nakayama K."/>
        </authorList>
    </citation>
    <scope>NUCLEOTIDE SEQUENCE</scope>
</reference>
<dbReference type="InterPro" id="IPR036397">
    <property type="entry name" value="RNaseH_sf"/>
</dbReference>
<keyword evidence="2" id="KW-0862">Zinc</keyword>
<dbReference type="Pfam" id="PF03732">
    <property type="entry name" value="Retrotrans_gag"/>
    <property type="match status" value="1"/>
</dbReference>
<dbReference type="Pfam" id="PF13976">
    <property type="entry name" value="gag_pre-integrs"/>
    <property type="match status" value="1"/>
</dbReference>
<evidence type="ECO:0000256" key="3">
    <source>
        <dbReference type="SAM" id="MobiDB-lite"/>
    </source>
</evidence>
<feature type="domain" description="CCHC-type" evidence="4">
    <location>
        <begin position="504"/>
        <end position="519"/>
    </location>
</feature>
<protein>
    <recommendedName>
        <fullName evidence="7">Reverse transcriptase domain-containing protein</fullName>
    </recommendedName>
</protein>
<dbReference type="InterPro" id="IPR050951">
    <property type="entry name" value="Retrovirus_Pol_polyprotein"/>
</dbReference>
<dbReference type="Gene3D" id="3.30.70.270">
    <property type="match status" value="1"/>
</dbReference>
<dbReference type="GO" id="GO:0004190">
    <property type="term" value="F:aspartic-type endopeptidase activity"/>
    <property type="evidence" value="ECO:0007669"/>
    <property type="project" value="UniProtKB-KW"/>
</dbReference>
<dbReference type="InterPro" id="IPR001584">
    <property type="entry name" value="Integrase_cat-core"/>
</dbReference>
<feature type="domain" description="Integrase catalytic" evidence="5">
    <location>
        <begin position="777"/>
        <end position="943"/>
    </location>
</feature>
<evidence type="ECO:0000259" key="5">
    <source>
        <dbReference type="PROSITE" id="PS50994"/>
    </source>
</evidence>
<dbReference type="EMBL" id="BKCJ010009155">
    <property type="protein sequence ID" value="GEU85667.1"/>
    <property type="molecule type" value="Genomic_DNA"/>
</dbReference>
<dbReference type="Gene3D" id="3.30.420.10">
    <property type="entry name" value="Ribonuclease H-like superfamily/Ribonuclease H"/>
    <property type="match status" value="1"/>
</dbReference>
<dbReference type="SUPFAM" id="SSF56672">
    <property type="entry name" value="DNA/RNA polymerases"/>
    <property type="match status" value="1"/>
</dbReference>
<dbReference type="InterPro" id="IPR025724">
    <property type="entry name" value="GAG-pre-integrase_dom"/>
</dbReference>
<dbReference type="InterPro" id="IPR012337">
    <property type="entry name" value="RNaseH-like_sf"/>
</dbReference>
<dbReference type="Pfam" id="PF17919">
    <property type="entry name" value="RT_RNaseH_2"/>
    <property type="match status" value="1"/>
</dbReference>
<dbReference type="GO" id="GO:0008270">
    <property type="term" value="F:zinc ion binding"/>
    <property type="evidence" value="ECO:0007669"/>
    <property type="project" value="UniProtKB-KW"/>
</dbReference>
<dbReference type="SMART" id="SM00343">
    <property type="entry name" value="ZnF_C2HC"/>
    <property type="match status" value="2"/>
</dbReference>
<organism evidence="6">
    <name type="scientific">Tanacetum cinerariifolium</name>
    <name type="common">Dalmatian daisy</name>
    <name type="synonym">Chrysanthemum cinerariifolium</name>
    <dbReference type="NCBI Taxonomy" id="118510"/>
    <lineage>
        <taxon>Eukaryota</taxon>
        <taxon>Viridiplantae</taxon>
        <taxon>Streptophyta</taxon>
        <taxon>Embryophyta</taxon>
        <taxon>Tracheophyta</taxon>
        <taxon>Spermatophyta</taxon>
        <taxon>Magnoliopsida</taxon>
        <taxon>eudicotyledons</taxon>
        <taxon>Gunneridae</taxon>
        <taxon>Pentapetalae</taxon>
        <taxon>asterids</taxon>
        <taxon>campanulids</taxon>
        <taxon>Asterales</taxon>
        <taxon>Asteraceae</taxon>
        <taxon>Asteroideae</taxon>
        <taxon>Anthemideae</taxon>
        <taxon>Anthemidinae</taxon>
        <taxon>Tanacetum</taxon>
    </lineage>
</organism>
<accession>A0A6L2NJ88</accession>
<dbReference type="PANTHER" id="PTHR37984:SF15">
    <property type="entry name" value="INTEGRASE CATALYTIC DOMAIN-CONTAINING PROTEIN"/>
    <property type="match status" value="1"/>
</dbReference>
<feature type="compositionally biased region" description="Basic and acidic residues" evidence="3">
    <location>
        <begin position="435"/>
        <end position="453"/>
    </location>
</feature>
<evidence type="ECO:0000256" key="2">
    <source>
        <dbReference type="PROSITE-ProRule" id="PRU00047"/>
    </source>
</evidence>
<proteinExistence type="predicted"/>
<dbReference type="InterPro" id="IPR054722">
    <property type="entry name" value="PolX-like_BBD"/>
</dbReference>
<keyword evidence="1" id="KW-0645">Protease</keyword>
<dbReference type="SUPFAM" id="SSF53098">
    <property type="entry name" value="Ribonuclease H-like"/>
    <property type="match status" value="2"/>
</dbReference>
<dbReference type="PANTHER" id="PTHR37984">
    <property type="entry name" value="PROTEIN CBG26694"/>
    <property type="match status" value="1"/>
</dbReference>
<dbReference type="Gene3D" id="4.10.60.10">
    <property type="entry name" value="Zinc finger, CCHC-type"/>
    <property type="match status" value="1"/>
</dbReference>
<feature type="region of interest" description="Disordered" evidence="3">
    <location>
        <begin position="37"/>
        <end position="117"/>
    </location>
</feature>